<dbReference type="AlphaFoldDB" id="A0A6J7B8K9"/>
<feature type="transmembrane region" description="Helical" evidence="1">
    <location>
        <begin position="24"/>
        <end position="47"/>
    </location>
</feature>
<dbReference type="InterPro" id="IPR011701">
    <property type="entry name" value="MFS"/>
</dbReference>
<dbReference type="InterPro" id="IPR020846">
    <property type="entry name" value="MFS_dom"/>
</dbReference>
<dbReference type="PANTHER" id="PTHR23518">
    <property type="entry name" value="C-METHYLTRANSFERASE"/>
    <property type="match status" value="1"/>
</dbReference>
<feature type="transmembrane region" description="Helical" evidence="1">
    <location>
        <begin position="292"/>
        <end position="310"/>
    </location>
</feature>
<evidence type="ECO:0000256" key="1">
    <source>
        <dbReference type="SAM" id="Phobius"/>
    </source>
</evidence>
<reference evidence="5" key="1">
    <citation type="submission" date="2020-05" db="EMBL/GenBank/DDBJ databases">
        <authorList>
            <person name="Chiriac C."/>
            <person name="Salcher M."/>
            <person name="Ghai R."/>
            <person name="Kavagutti S V."/>
        </authorList>
    </citation>
    <scope>NUCLEOTIDE SEQUENCE</scope>
</reference>
<dbReference type="PROSITE" id="PS50850">
    <property type="entry name" value="MFS"/>
    <property type="match status" value="1"/>
</dbReference>
<evidence type="ECO:0000259" key="2">
    <source>
        <dbReference type="PROSITE" id="PS50850"/>
    </source>
</evidence>
<name>A0A6J7B8K9_9ZZZZ</name>
<dbReference type="EMBL" id="CAFBAA010000006">
    <property type="protein sequence ID" value="CAB4841451.1"/>
    <property type="molecule type" value="Genomic_DNA"/>
</dbReference>
<keyword evidence="1" id="KW-0472">Membrane</keyword>
<feature type="domain" description="Major facilitator superfamily (MFS) profile" evidence="2">
    <location>
        <begin position="1"/>
        <end position="380"/>
    </location>
</feature>
<feature type="transmembrane region" description="Helical" evidence="1">
    <location>
        <begin position="138"/>
        <end position="158"/>
    </location>
</feature>
<dbReference type="EMBL" id="CAEZXB010000005">
    <property type="protein sequence ID" value="CAB4670924.1"/>
    <property type="molecule type" value="Genomic_DNA"/>
</dbReference>
<keyword evidence="1" id="KW-1133">Transmembrane helix</keyword>
<feature type="transmembrane region" description="Helical" evidence="1">
    <location>
        <begin position="208"/>
        <end position="230"/>
    </location>
</feature>
<evidence type="ECO:0000313" key="5">
    <source>
        <dbReference type="EMBL" id="CAB4841451.1"/>
    </source>
</evidence>
<sequence length="383" mass="40345">MTWRTRNLKTLSAVSFAQDAASELLYPILPIFLTVTLGAPVVVVGLVEGLAEGAAAITKLIAGRISDGRARKPIIFVGYLLAGIGKLLVALAFIWPVALLGRVVDRLGKGVRGAPRDALLVMDIPVENRGKAIGFHRAADTAGAVVGPLLGLLIIHFADGSLRLALWIALIPAALSVFFIKFVKESEPPKRGGDSAVSGALPAELKRLVLLMGLFGLVNFPDALILLHLYQIGFSTFAVVALYALFNFSYALLAYPLGALTDRIPKHRIFAGGLTAFAIAYIGLSLTNSQGISILLLLVYGGFAACNDAVGKSWVAKIAPNDRQGSAQGLFQGVSGGAILIAGIWAGLSWGEFGNLPLFISGVVAIFVAIALWRDILKTGLPQ</sequence>
<feature type="transmembrane region" description="Helical" evidence="1">
    <location>
        <begin position="330"/>
        <end position="350"/>
    </location>
</feature>
<feature type="transmembrane region" description="Helical" evidence="1">
    <location>
        <begin position="236"/>
        <end position="257"/>
    </location>
</feature>
<keyword evidence="1" id="KW-0812">Transmembrane</keyword>
<accession>A0A6J7B8K9</accession>
<dbReference type="Gene3D" id="1.20.1250.20">
    <property type="entry name" value="MFS general substrate transporter like domains"/>
    <property type="match status" value="2"/>
</dbReference>
<dbReference type="EMBL" id="CAEZXN010000018">
    <property type="protein sequence ID" value="CAB4696780.1"/>
    <property type="molecule type" value="Genomic_DNA"/>
</dbReference>
<proteinExistence type="predicted"/>
<feature type="transmembrane region" description="Helical" evidence="1">
    <location>
        <begin position="164"/>
        <end position="183"/>
    </location>
</feature>
<gene>
    <name evidence="3" type="ORF">UFOPK2342_00434</name>
    <name evidence="4" type="ORF">UFOPK2423_00920</name>
    <name evidence="5" type="ORF">UFOPK3266_00383</name>
</gene>
<dbReference type="GO" id="GO:0022857">
    <property type="term" value="F:transmembrane transporter activity"/>
    <property type="evidence" value="ECO:0007669"/>
    <property type="project" value="InterPro"/>
</dbReference>
<evidence type="ECO:0000313" key="3">
    <source>
        <dbReference type="EMBL" id="CAB4670924.1"/>
    </source>
</evidence>
<protein>
    <submittedName>
        <fullName evidence="5">Unannotated protein</fullName>
    </submittedName>
</protein>
<feature type="transmembrane region" description="Helical" evidence="1">
    <location>
        <begin position="269"/>
        <end position="286"/>
    </location>
</feature>
<organism evidence="5">
    <name type="scientific">freshwater metagenome</name>
    <dbReference type="NCBI Taxonomy" id="449393"/>
    <lineage>
        <taxon>unclassified sequences</taxon>
        <taxon>metagenomes</taxon>
        <taxon>ecological metagenomes</taxon>
    </lineage>
</organism>
<dbReference type="Pfam" id="PF07690">
    <property type="entry name" value="MFS_1"/>
    <property type="match status" value="1"/>
</dbReference>
<feature type="transmembrane region" description="Helical" evidence="1">
    <location>
        <begin position="74"/>
        <end position="100"/>
    </location>
</feature>
<dbReference type="PANTHER" id="PTHR23518:SF2">
    <property type="entry name" value="MAJOR FACILITATOR SUPERFAMILY TRANSPORTER"/>
    <property type="match status" value="1"/>
</dbReference>
<dbReference type="InterPro" id="IPR036259">
    <property type="entry name" value="MFS_trans_sf"/>
</dbReference>
<feature type="transmembrane region" description="Helical" evidence="1">
    <location>
        <begin position="356"/>
        <end position="373"/>
    </location>
</feature>
<dbReference type="SUPFAM" id="SSF103473">
    <property type="entry name" value="MFS general substrate transporter"/>
    <property type="match status" value="1"/>
</dbReference>
<evidence type="ECO:0000313" key="4">
    <source>
        <dbReference type="EMBL" id="CAB4696780.1"/>
    </source>
</evidence>
<dbReference type="CDD" id="cd17370">
    <property type="entry name" value="MFS_MJ1317_like"/>
    <property type="match status" value="1"/>
</dbReference>